<keyword evidence="3" id="KW-1185">Reference proteome</keyword>
<dbReference type="Proteomes" id="UP000094764">
    <property type="component" value="Unassembled WGS sequence"/>
</dbReference>
<reference evidence="3" key="1">
    <citation type="submission" date="2016-09" db="EMBL/GenBank/DDBJ databases">
        <authorList>
            <person name="Gulvik C.A."/>
        </authorList>
    </citation>
    <scope>NUCLEOTIDE SEQUENCE [LARGE SCALE GENOMIC DNA]</scope>
    <source>
        <strain evidence="3">LMG 26306</strain>
    </source>
</reference>
<protein>
    <recommendedName>
        <fullName evidence="4">Fimbrial assembly protein</fullName>
    </recommendedName>
</protein>
<feature type="transmembrane region" description="Helical" evidence="1">
    <location>
        <begin position="52"/>
        <end position="71"/>
    </location>
</feature>
<evidence type="ECO:0000313" key="2">
    <source>
        <dbReference type="EMBL" id="OEG16970.1"/>
    </source>
</evidence>
<evidence type="ECO:0000256" key="1">
    <source>
        <dbReference type="SAM" id="Phobius"/>
    </source>
</evidence>
<name>A0A1E5GXD0_9ENTE</name>
<keyword evidence="1" id="KW-0812">Transmembrane</keyword>
<keyword evidence="1" id="KW-0472">Membrane</keyword>
<evidence type="ECO:0000313" key="3">
    <source>
        <dbReference type="Proteomes" id="UP000094764"/>
    </source>
</evidence>
<proteinExistence type="predicted"/>
<dbReference type="OrthoDB" id="2179342at2"/>
<comment type="caution">
    <text evidence="2">The sequence shown here is derived from an EMBL/GenBank/DDBJ whole genome shotgun (WGS) entry which is preliminary data.</text>
</comment>
<organism evidence="2 3">
    <name type="scientific">Enterococcus quebecensis</name>
    <dbReference type="NCBI Taxonomy" id="903983"/>
    <lineage>
        <taxon>Bacteria</taxon>
        <taxon>Bacillati</taxon>
        <taxon>Bacillota</taxon>
        <taxon>Bacilli</taxon>
        <taxon>Lactobacillales</taxon>
        <taxon>Enterococcaceae</taxon>
        <taxon>Enterococcus</taxon>
    </lineage>
</organism>
<gene>
    <name evidence="2" type="ORF">BCR23_02880</name>
</gene>
<accession>A0A1E5GXD0</accession>
<sequence length="234" mass="27226">MTIFMFVLVVILFLFFSYQLYVRFQLESLDSDSPKMKRKINFYKYQENSRSLLFLMIAAIIFCLILFGVLYNQDSLRKDNKDLELKIEEIKDARGGASSGAEIESYKENTLKLAEFPWKKVVESRDAQALDNYELQLLRDWQPFFGEANVAIIISQKTETLTVSVFPTALTFSDFQTAGKNIETFIKELQPVKEITMIDFNFTYRDKTNKLSKQSTVYSRESKDGNLEKVVLDK</sequence>
<evidence type="ECO:0008006" key="4">
    <source>
        <dbReference type="Google" id="ProtNLM"/>
    </source>
</evidence>
<dbReference type="STRING" id="903983.BCR23_02880"/>
<dbReference type="EMBL" id="MIKB01000012">
    <property type="protein sequence ID" value="OEG16970.1"/>
    <property type="molecule type" value="Genomic_DNA"/>
</dbReference>
<dbReference type="RefSeq" id="WP_069634297.1">
    <property type="nucleotide sequence ID" value="NZ_JXKZ01000002.1"/>
</dbReference>
<keyword evidence="1" id="KW-1133">Transmembrane helix</keyword>
<dbReference type="AlphaFoldDB" id="A0A1E5GXD0"/>